<dbReference type="Gene3D" id="3.10.105.10">
    <property type="entry name" value="Dipeptide-binding Protein, Domain 3"/>
    <property type="match status" value="1"/>
</dbReference>
<dbReference type="PANTHER" id="PTHR30290">
    <property type="entry name" value="PERIPLASMIC BINDING COMPONENT OF ABC TRANSPORTER"/>
    <property type="match status" value="1"/>
</dbReference>
<feature type="domain" description="Solute-binding protein family 5" evidence="5">
    <location>
        <begin position="112"/>
        <end position="480"/>
    </location>
</feature>
<reference evidence="6 7" key="1">
    <citation type="journal article" date="2016" name="Nat. Commun.">
        <title>Thousands of microbial genomes shed light on interconnected biogeochemical processes in an aquifer system.</title>
        <authorList>
            <person name="Anantharaman K."/>
            <person name="Brown C.T."/>
            <person name="Hug L.A."/>
            <person name="Sharon I."/>
            <person name="Castelle C.J."/>
            <person name="Probst A.J."/>
            <person name="Thomas B.C."/>
            <person name="Singh A."/>
            <person name="Wilkins M.J."/>
            <person name="Karaoz U."/>
            <person name="Brodie E.L."/>
            <person name="Williams K.H."/>
            <person name="Hubbard S.S."/>
            <person name="Banfield J.F."/>
        </authorList>
    </citation>
    <scope>NUCLEOTIDE SEQUENCE [LARGE SCALE GENOMIC DNA]</scope>
</reference>
<dbReference type="Gene3D" id="3.90.76.10">
    <property type="entry name" value="Dipeptide-binding Protein, Domain 1"/>
    <property type="match status" value="1"/>
</dbReference>
<proteinExistence type="inferred from homology"/>
<keyword evidence="2" id="KW-0813">Transport</keyword>
<gene>
    <name evidence="6" type="ORF">A3J00_02850</name>
</gene>
<dbReference type="SUPFAM" id="SSF53850">
    <property type="entry name" value="Periplasmic binding protein-like II"/>
    <property type="match status" value="1"/>
</dbReference>
<keyword evidence="4" id="KW-0472">Membrane</keyword>
<evidence type="ECO:0000256" key="1">
    <source>
        <dbReference type="ARBA" id="ARBA00005695"/>
    </source>
</evidence>
<keyword evidence="4" id="KW-0812">Transmembrane</keyword>
<dbReference type="Proteomes" id="UP000178428">
    <property type="component" value="Unassembled WGS sequence"/>
</dbReference>
<evidence type="ECO:0000259" key="5">
    <source>
        <dbReference type="Pfam" id="PF00496"/>
    </source>
</evidence>
<dbReference type="InterPro" id="IPR039424">
    <property type="entry name" value="SBP_5"/>
</dbReference>
<dbReference type="Pfam" id="PF00496">
    <property type="entry name" value="SBP_bac_5"/>
    <property type="match status" value="1"/>
</dbReference>
<evidence type="ECO:0000313" key="7">
    <source>
        <dbReference type="Proteomes" id="UP000178428"/>
    </source>
</evidence>
<evidence type="ECO:0000256" key="2">
    <source>
        <dbReference type="ARBA" id="ARBA00022448"/>
    </source>
</evidence>
<comment type="caution">
    <text evidence="6">The sequence shown here is derived from an EMBL/GenBank/DDBJ whole genome shotgun (WGS) entry which is preliminary data.</text>
</comment>
<dbReference type="InterPro" id="IPR030678">
    <property type="entry name" value="Peptide/Ni-bd"/>
</dbReference>
<dbReference type="EMBL" id="MHMR01000023">
    <property type="protein sequence ID" value="OGZ30364.1"/>
    <property type="molecule type" value="Genomic_DNA"/>
</dbReference>
<name>A0A1G2EX19_9BACT</name>
<dbReference type="PIRSF" id="PIRSF002741">
    <property type="entry name" value="MppA"/>
    <property type="match status" value="1"/>
</dbReference>
<dbReference type="AlphaFoldDB" id="A0A1G2EX19"/>
<keyword evidence="4" id="KW-1133">Transmembrane helix</keyword>
<dbReference type="GO" id="GO:0042597">
    <property type="term" value="C:periplasmic space"/>
    <property type="evidence" value="ECO:0007669"/>
    <property type="project" value="UniProtKB-ARBA"/>
</dbReference>
<accession>A0A1G2EX19</accession>
<dbReference type="GO" id="GO:0043190">
    <property type="term" value="C:ATP-binding cassette (ABC) transporter complex"/>
    <property type="evidence" value="ECO:0007669"/>
    <property type="project" value="InterPro"/>
</dbReference>
<organism evidence="6 7">
    <name type="scientific">Candidatus Niyogibacteria bacterium RIFCSPLOWO2_02_FULL_45_13</name>
    <dbReference type="NCBI Taxonomy" id="1801725"/>
    <lineage>
        <taxon>Bacteria</taxon>
        <taxon>Candidatus Niyogiibacteriota</taxon>
    </lineage>
</organism>
<protein>
    <recommendedName>
        <fullName evidence="5">Solute-binding protein family 5 domain-containing protein</fullName>
    </recommendedName>
</protein>
<sequence>MKEKILNILRSRRLTPPSVFEIKLALRNFSTKEKIVMLVLILTLSVGILGAWVELQKKFAAIVPIEGGSLREGIVGTPYLVNPILASSDADRDMASLIYSGLMKPDGKGGLEKNLAEDYSVSEDGLLYTFTLKENLSWHDDKPINADDIVFTVNAAKNPAIKSPSRANWEGVEAEIIDQRTIRFILKKPYAPFIENGTLGILPKHIWKNATPEQFSLSEFNRQPIGSGPYAVRKTERSSAGIITAYELESFNKYALGEPLIPKIKIFFYNSESDMVSDYEAGNIDSIGSITVSGVQKLRRAGRSLKTLILPRVFGIFFNQNKSEIILDQNVRLALNAAVNKESVVENVLGGFGTALNGPLPPKITGAEESETSFNLEEAKNILEKNGWNYNEETGIREKRVKNKPTAELAISISTANTPELVKTAETVKNMWQELGVKTEVRLYEIGDLNQSVIRPRDYESLLFGQVVGWDPDPFAFWHSSQRNDPGLNIALYANKTVDGILEKARTTNEAEARKDKYLEFEKEIIKDAPAVFLYSPYYLYVAPQNLKGFDTETLTTPAERFANIHKWHLYTAMVWKIFVN</sequence>
<feature type="transmembrane region" description="Helical" evidence="4">
    <location>
        <begin position="35"/>
        <end position="53"/>
    </location>
</feature>
<dbReference type="Gene3D" id="3.40.190.10">
    <property type="entry name" value="Periplasmic binding protein-like II"/>
    <property type="match status" value="1"/>
</dbReference>
<dbReference type="GO" id="GO:1904680">
    <property type="term" value="F:peptide transmembrane transporter activity"/>
    <property type="evidence" value="ECO:0007669"/>
    <property type="project" value="TreeGrafter"/>
</dbReference>
<dbReference type="STRING" id="1801725.A3J00_02850"/>
<dbReference type="GO" id="GO:0015833">
    <property type="term" value="P:peptide transport"/>
    <property type="evidence" value="ECO:0007669"/>
    <property type="project" value="TreeGrafter"/>
</dbReference>
<dbReference type="InterPro" id="IPR000914">
    <property type="entry name" value="SBP_5_dom"/>
</dbReference>
<evidence type="ECO:0000313" key="6">
    <source>
        <dbReference type="EMBL" id="OGZ30364.1"/>
    </source>
</evidence>
<evidence type="ECO:0000256" key="3">
    <source>
        <dbReference type="ARBA" id="ARBA00022729"/>
    </source>
</evidence>
<keyword evidence="3" id="KW-0732">Signal</keyword>
<comment type="similarity">
    <text evidence="1">Belongs to the bacterial solute-binding protein 5 family.</text>
</comment>
<evidence type="ECO:0000256" key="4">
    <source>
        <dbReference type="SAM" id="Phobius"/>
    </source>
</evidence>
<dbReference type="PANTHER" id="PTHR30290:SF9">
    <property type="entry name" value="OLIGOPEPTIDE-BINDING PROTEIN APPA"/>
    <property type="match status" value="1"/>
</dbReference>